<dbReference type="SUPFAM" id="SSF88946">
    <property type="entry name" value="Sigma2 domain of RNA polymerase sigma factors"/>
    <property type="match status" value="1"/>
</dbReference>
<evidence type="ECO:0000256" key="5">
    <source>
        <dbReference type="ARBA" id="ARBA00023163"/>
    </source>
</evidence>
<dbReference type="SUPFAM" id="SSF88659">
    <property type="entry name" value="Sigma3 and sigma4 domains of RNA polymerase sigma factors"/>
    <property type="match status" value="1"/>
</dbReference>
<dbReference type="EMBL" id="FOOI01000008">
    <property type="protein sequence ID" value="SFG76315.1"/>
    <property type="molecule type" value="Genomic_DNA"/>
</dbReference>
<dbReference type="GO" id="GO:0016987">
    <property type="term" value="F:sigma factor activity"/>
    <property type="evidence" value="ECO:0007669"/>
    <property type="project" value="UniProtKB-KW"/>
</dbReference>
<reference evidence="9 12" key="2">
    <citation type="submission" date="2020-07" db="EMBL/GenBank/DDBJ databases">
        <title>Sequencing the genomes of 1000 actinobacteria strains.</title>
        <authorList>
            <person name="Klenk H.-P."/>
        </authorList>
    </citation>
    <scope>NUCLEOTIDE SEQUENCE [LARGE SCALE GENOMIC DNA]</scope>
    <source>
        <strain evidence="9 12">DSM 45117</strain>
    </source>
</reference>
<dbReference type="RefSeq" id="WP_092883965.1">
    <property type="nucleotide sequence ID" value="NZ_FOOI01000008.1"/>
</dbReference>
<keyword evidence="12" id="KW-1185">Reference proteome</keyword>
<dbReference type="PANTHER" id="PTHR43133">
    <property type="entry name" value="RNA POLYMERASE ECF-TYPE SIGMA FACTO"/>
    <property type="match status" value="1"/>
</dbReference>
<evidence type="ECO:0000313" key="11">
    <source>
        <dbReference type="Proteomes" id="UP000199052"/>
    </source>
</evidence>
<evidence type="ECO:0000259" key="8">
    <source>
        <dbReference type="Pfam" id="PF08281"/>
    </source>
</evidence>
<dbReference type="GO" id="GO:0006352">
    <property type="term" value="P:DNA-templated transcription initiation"/>
    <property type="evidence" value="ECO:0007669"/>
    <property type="project" value="InterPro"/>
</dbReference>
<evidence type="ECO:0000256" key="3">
    <source>
        <dbReference type="ARBA" id="ARBA00023082"/>
    </source>
</evidence>
<evidence type="ECO:0000256" key="1">
    <source>
        <dbReference type="ARBA" id="ARBA00010641"/>
    </source>
</evidence>
<name>A0A1I2UGQ9_9ACTN</name>
<dbReference type="CDD" id="cd06171">
    <property type="entry name" value="Sigma70_r4"/>
    <property type="match status" value="1"/>
</dbReference>
<evidence type="ECO:0000256" key="6">
    <source>
        <dbReference type="SAM" id="MobiDB-lite"/>
    </source>
</evidence>
<keyword evidence="4" id="KW-0238">DNA-binding</keyword>
<dbReference type="Proteomes" id="UP000533017">
    <property type="component" value="Unassembled WGS sequence"/>
</dbReference>
<dbReference type="PANTHER" id="PTHR43133:SF50">
    <property type="entry name" value="ECF RNA POLYMERASE SIGMA FACTOR SIGM"/>
    <property type="match status" value="1"/>
</dbReference>
<reference evidence="10 11" key="1">
    <citation type="submission" date="2016-10" db="EMBL/GenBank/DDBJ databases">
        <authorList>
            <person name="de Groot N.N."/>
        </authorList>
    </citation>
    <scope>NUCLEOTIDE SEQUENCE [LARGE SCALE GENOMIC DNA]</scope>
    <source>
        <strain evidence="10 11">CPCC 202808</strain>
    </source>
</reference>
<dbReference type="InterPro" id="IPR007627">
    <property type="entry name" value="RNA_pol_sigma70_r2"/>
</dbReference>
<evidence type="ECO:0000313" key="9">
    <source>
        <dbReference type="EMBL" id="NYH86586.1"/>
    </source>
</evidence>
<feature type="domain" description="RNA polymerase sigma factor 70 region 4 type 2" evidence="8">
    <location>
        <begin position="135"/>
        <end position="186"/>
    </location>
</feature>
<dbReference type="GO" id="GO:0003677">
    <property type="term" value="F:DNA binding"/>
    <property type="evidence" value="ECO:0007669"/>
    <property type="project" value="UniProtKB-KW"/>
</dbReference>
<dbReference type="OrthoDB" id="9780326at2"/>
<dbReference type="Proteomes" id="UP000199052">
    <property type="component" value="Unassembled WGS sequence"/>
</dbReference>
<dbReference type="InterPro" id="IPR039425">
    <property type="entry name" value="RNA_pol_sigma-70-like"/>
</dbReference>
<dbReference type="InterPro" id="IPR013249">
    <property type="entry name" value="RNA_pol_sigma70_r4_t2"/>
</dbReference>
<gene>
    <name evidence="9" type="ORF">FHR37_005437</name>
    <name evidence="10" type="ORF">SAMN05421678_108172</name>
</gene>
<protein>
    <submittedName>
        <fullName evidence="9">RNA polymerase sigma-70 factor (ECF subfamily)</fullName>
    </submittedName>
    <submittedName>
        <fullName evidence="10">RNA polymerase sigma-70 factor, ECF subfamily</fullName>
    </submittedName>
</protein>
<dbReference type="Pfam" id="PF04542">
    <property type="entry name" value="Sigma70_r2"/>
    <property type="match status" value="1"/>
</dbReference>
<keyword evidence="3" id="KW-0731">Sigma factor</keyword>
<evidence type="ECO:0000259" key="7">
    <source>
        <dbReference type="Pfam" id="PF04542"/>
    </source>
</evidence>
<organism evidence="10 11">
    <name type="scientific">Actinopolymorpha cephalotaxi</name>
    <dbReference type="NCBI Taxonomy" id="504797"/>
    <lineage>
        <taxon>Bacteria</taxon>
        <taxon>Bacillati</taxon>
        <taxon>Actinomycetota</taxon>
        <taxon>Actinomycetes</taxon>
        <taxon>Propionibacteriales</taxon>
        <taxon>Actinopolymorphaceae</taxon>
        <taxon>Actinopolymorpha</taxon>
    </lineage>
</organism>
<accession>A0A1I2UGQ9</accession>
<feature type="region of interest" description="Disordered" evidence="6">
    <location>
        <begin position="197"/>
        <end position="255"/>
    </location>
</feature>
<proteinExistence type="inferred from homology"/>
<dbReference type="InterPro" id="IPR036388">
    <property type="entry name" value="WH-like_DNA-bd_sf"/>
</dbReference>
<evidence type="ECO:0000256" key="4">
    <source>
        <dbReference type="ARBA" id="ARBA00023125"/>
    </source>
</evidence>
<dbReference type="STRING" id="504797.SAMN05421678_108172"/>
<dbReference type="Pfam" id="PF08281">
    <property type="entry name" value="Sigma70_r4_2"/>
    <property type="match status" value="1"/>
</dbReference>
<dbReference type="InterPro" id="IPR013325">
    <property type="entry name" value="RNA_pol_sigma_r2"/>
</dbReference>
<evidence type="ECO:0000256" key="2">
    <source>
        <dbReference type="ARBA" id="ARBA00023015"/>
    </source>
</evidence>
<sequence>MTTSTPDTLTEGGGAPTDRELIAAHVAGDPEAFATLFRRHRDRLWAVALRTMSDPDEAADALQDALISAFRNAGQFRGDSAVTTWLHRVVVNACLDRIRRRAVRAADPLPEDDRAAELAADRAPDPAEAQELRIDVLTALDSLNPDQRAAIVLVDMEGYSVEEAAQILDCAPGTIKSRCARGRARLVPLLAHLRPTAGAVSETSVSEPAEAGGNHPAPPDVQRVRGARSEQDPDHTWSAAPHRRGGARRRGGEAK</sequence>
<comment type="similarity">
    <text evidence="1">Belongs to the sigma-70 factor family. ECF subfamily.</text>
</comment>
<keyword evidence="5" id="KW-0804">Transcription</keyword>
<dbReference type="InterPro" id="IPR014284">
    <property type="entry name" value="RNA_pol_sigma-70_dom"/>
</dbReference>
<keyword evidence="2" id="KW-0805">Transcription regulation</keyword>
<dbReference type="NCBIfam" id="TIGR02937">
    <property type="entry name" value="sigma70-ECF"/>
    <property type="match status" value="1"/>
</dbReference>
<dbReference type="NCBIfam" id="NF007225">
    <property type="entry name" value="PRK09643.1"/>
    <property type="match status" value="1"/>
</dbReference>
<dbReference type="InterPro" id="IPR013324">
    <property type="entry name" value="RNA_pol_sigma_r3/r4-like"/>
</dbReference>
<feature type="domain" description="RNA polymerase sigma-70 region 2" evidence="7">
    <location>
        <begin position="36"/>
        <end position="102"/>
    </location>
</feature>
<dbReference type="Gene3D" id="1.10.1740.10">
    <property type="match status" value="1"/>
</dbReference>
<evidence type="ECO:0000313" key="12">
    <source>
        <dbReference type="Proteomes" id="UP000533017"/>
    </source>
</evidence>
<dbReference type="Gene3D" id="1.10.10.10">
    <property type="entry name" value="Winged helix-like DNA-binding domain superfamily/Winged helix DNA-binding domain"/>
    <property type="match status" value="1"/>
</dbReference>
<evidence type="ECO:0000313" key="10">
    <source>
        <dbReference type="EMBL" id="SFG76315.1"/>
    </source>
</evidence>
<dbReference type="EMBL" id="JACBZA010000001">
    <property type="protein sequence ID" value="NYH86586.1"/>
    <property type="molecule type" value="Genomic_DNA"/>
</dbReference>
<dbReference type="AlphaFoldDB" id="A0A1I2UGQ9"/>